<dbReference type="PANTHER" id="PTHR43273">
    <property type="entry name" value="ANAEROBIC SULFATASE-MATURATING ENZYME HOMOLOG ASLB-RELATED"/>
    <property type="match status" value="1"/>
</dbReference>
<keyword evidence="4" id="KW-0411">Iron-sulfur</keyword>
<dbReference type="KEGG" id="nah:F5544_01345"/>
<dbReference type="GO" id="GO:0016491">
    <property type="term" value="F:oxidoreductase activity"/>
    <property type="evidence" value="ECO:0007669"/>
    <property type="project" value="InterPro"/>
</dbReference>
<dbReference type="CDD" id="cd01335">
    <property type="entry name" value="Radical_SAM"/>
    <property type="match status" value="1"/>
</dbReference>
<evidence type="ECO:0000259" key="5">
    <source>
        <dbReference type="PROSITE" id="PS51918"/>
    </source>
</evidence>
<dbReference type="InterPro" id="IPR023867">
    <property type="entry name" value="Sulphatase_maturase_rSAM"/>
</dbReference>
<dbReference type="AlphaFoldDB" id="A0A6G9Y4W8"/>
<evidence type="ECO:0000256" key="1">
    <source>
        <dbReference type="ARBA" id="ARBA00022691"/>
    </source>
</evidence>
<dbReference type="SFLD" id="SFLDG01386">
    <property type="entry name" value="main_SPASM_domain-containing"/>
    <property type="match status" value="1"/>
</dbReference>
<feature type="domain" description="Radical SAM core" evidence="5">
    <location>
        <begin position="1"/>
        <end position="229"/>
    </location>
</feature>
<keyword evidence="1" id="KW-0949">S-adenosyl-L-methionine</keyword>
<keyword evidence="7" id="KW-1185">Reference proteome</keyword>
<evidence type="ECO:0000313" key="6">
    <source>
        <dbReference type="EMBL" id="QIS08194.1"/>
    </source>
</evidence>
<dbReference type="PROSITE" id="PS51918">
    <property type="entry name" value="RADICAL_SAM"/>
    <property type="match status" value="1"/>
</dbReference>
<dbReference type="Proteomes" id="UP000503540">
    <property type="component" value="Chromosome"/>
</dbReference>
<keyword evidence="3" id="KW-0408">Iron</keyword>
<reference evidence="6 7" key="1">
    <citation type="journal article" date="2019" name="ACS Chem. Biol.">
        <title>Identification and Mobilization of a Cryptic Antibiotic Biosynthesis Gene Locus from a Human-Pathogenic Nocardia Isolate.</title>
        <authorList>
            <person name="Herisse M."/>
            <person name="Ishida K."/>
            <person name="Porter J.L."/>
            <person name="Howden B."/>
            <person name="Hertweck C."/>
            <person name="Stinear T.P."/>
            <person name="Pidot S.J."/>
        </authorList>
    </citation>
    <scope>NUCLEOTIDE SEQUENCE [LARGE SCALE GENOMIC DNA]</scope>
    <source>
        <strain evidence="6 7">AUSMDU00012717</strain>
    </source>
</reference>
<evidence type="ECO:0000313" key="7">
    <source>
        <dbReference type="Proteomes" id="UP000503540"/>
    </source>
</evidence>
<dbReference type="InterPro" id="IPR007197">
    <property type="entry name" value="rSAM"/>
</dbReference>
<sequence>MNPTNRNMQIVVKVSKFCNLRCRYCYEYPELGDRAAMSRAQVTAMYRTLREYFVAADERDGCHTSLHFIWHGGEPLMRPAEFYRQTWADQRAIFDARTPVRNSVQTNLVILDEERQQLLEGFDSVGVSLDVVGGLRVNLAGRDSQDRVARNLDRLVATGARVGCISVLTAQNIHAVEQIFRFFEQRRLHFRVLPLFDTREPGQTTPYEISREQELSALVQLVELWMGSETMPRPPDPLDGYVQIAARYLAGAPGPDYYDRREWLPVVLVNTDGSCFTYGEPYGDPAWSIGNIFTESFADMLAGPVFERCAVEAERRVALNCLSCPFFDACGGSLLAETESCERDEDGHGNMLCTGRPVIAYIAEQLRGRVPETVERWRLQHSAA</sequence>
<dbReference type="InterPro" id="IPR058240">
    <property type="entry name" value="rSAM_sf"/>
</dbReference>
<dbReference type="RefSeq" id="WP_167471479.1">
    <property type="nucleotide sequence ID" value="NZ_CP046172.1"/>
</dbReference>
<dbReference type="EMBL" id="CP046172">
    <property type="protein sequence ID" value="QIS08194.1"/>
    <property type="molecule type" value="Genomic_DNA"/>
</dbReference>
<keyword evidence="2" id="KW-0479">Metal-binding</keyword>
<dbReference type="GO" id="GO:0046872">
    <property type="term" value="F:metal ion binding"/>
    <property type="evidence" value="ECO:0007669"/>
    <property type="project" value="UniProtKB-KW"/>
</dbReference>
<evidence type="ECO:0000256" key="2">
    <source>
        <dbReference type="ARBA" id="ARBA00022723"/>
    </source>
</evidence>
<dbReference type="InterPro" id="IPR013785">
    <property type="entry name" value="Aldolase_TIM"/>
</dbReference>
<dbReference type="Pfam" id="PF04055">
    <property type="entry name" value="Radical_SAM"/>
    <property type="match status" value="1"/>
</dbReference>
<dbReference type="SFLD" id="SFLDG01072">
    <property type="entry name" value="dehydrogenase_like"/>
    <property type="match status" value="1"/>
</dbReference>
<evidence type="ECO:0000256" key="4">
    <source>
        <dbReference type="ARBA" id="ARBA00023014"/>
    </source>
</evidence>
<organism evidence="6 7">
    <name type="scientific">Nocardia arthritidis</name>
    <dbReference type="NCBI Taxonomy" id="228602"/>
    <lineage>
        <taxon>Bacteria</taxon>
        <taxon>Bacillati</taxon>
        <taxon>Actinomycetota</taxon>
        <taxon>Actinomycetes</taxon>
        <taxon>Mycobacteriales</taxon>
        <taxon>Nocardiaceae</taxon>
        <taxon>Nocardia</taxon>
    </lineage>
</organism>
<dbReference type="SFLD" id="SFLDG01067">
    <property type="entry name" value="SPASM/twitch_domain_containing"/>
    <property type="match status" value="1"/>
</dbReference>
<name>A0A6G9Y4W8_9NOCA</name>
<protein>
    <submittedName>
        <fullName evidence="6">Radical SAM protein</fullName>
    </submittedName>
</protein>
<dbReference type="GO" id="GO:0051536">
    <property type="term" value="F:iron-sulfur cluster binding"/>
    <property type="evidence" value="ECO:0007669"/>
    <property type="project" value="UniProtKB-KW"/>
</dbReference>
<dbReference type="SUPFAM" id="SSF102114">
    <property type="entry name" value="Radical SAM enzymes"/>
    <property type="match status" value="1"/>
</dbReference>
<dbReference type="Gene3D" id="3.20.20.70">
    <property type="entry name" value="Aldolase class I"/>
    <property type="match status" value="1"/>
</dbReference>
<evidence type="ECO:0000256" key="3">
    <source>
        <dbReference type="ARBA" id="ARBA00023004"/>
    </source>
</evidence>
<proteinExistence type="predicted"/>
<gene>
    <name evidence="6" type="ORF">F5544_01345</name>
</gene>
<accession>A0A6G9Y4W8</accession>
<dbReference type="PANTHER" id="PTHR43273:SF8">
    <property type="entry name" value="RADICAL SAM DOMAIN PROTEIN"/>
    <property type="match status" value="1"/>
</dbReference>
<dbReference type="SFLD" id="SFLDS00029">
    <property type="entry name" value="Radical_SAM"/>
    <property type="match status" value="1"/>
</dbReference>